<dbReference type="Gene3D" id="3.40.50.12370">
    <property type="match status" value="1"/>
</dbReference>
<gene>
    <name evidence="1" type="ORF">SIL82_06000</name>
</gene>
<organism evidence="1 2">
    <name type="scientific">Sphingomonas echinoides</name>
    <dbReference type="NCBI Taxonomy" id="59803"/>
    <lineage>
        <taxon>Bacteria</taxon>
        <taxon>Pseudomonadati</taxon>
        <taxon>Pseudomonadota</taxon>
        <taxon>Alphaproteobacteria</taxon>
        <taxon>Sphingomonadales</taxon>
        <taxon>Sphingomonadaceae</taxon>
        <taxon>Sphingomonas</taxon>
    </lineage>
</organism>
<accession>A0ABU4PIW5</accession>
<protein>
    <submittedName>
        <fullName evidence="1">Universal stress protein</fullName>
    </submittedName>
</protein>
<dbReference type="Proteomes" id="UP001279660">
    <property type="component" value="Unassembled WGS sequence"/>
</dbReference>
<proteinExistence type="predicted"/>
<keyword evidence="2" id="KW-1185">Reference proteome</keyword>
<dbReference type="CDD" id="cd00293">
    <property type="entry name" value="USP-like"/>
    <property type="match status" value="1"/>
</dbReference>
<comment type="caution">
    <text evidence="1">The sequence shown here is derived from an EMBL/GenBank/DDBJ whole genome shotgun (WGS) entry which is preliminary data.</text>
</comment>
<evidence type="ECO:0000313" key="2">
    <source>
        <dbReference type="Proteomes" id="UP001279660"/>
    </source>
</evidence>
<dbReference type="RefSeq" id="WP_010404409.1">
    <property type="nucleotide sequence ID" value="NZ_JAWXXV010000001.1"/>
</dbReference>
<sequence length="267" mass="28733">MKTILLLVHDDGGQEARFQAALDLTRTLEGHLVCLDVTIMPAMVVSDALGDAGFGMLLQEEKQRETTNRAKLEARLVHEDVSWDWRDACGEVAPCLRDESALADLIVVNRQLEACPVPDMRALAGDLVVKGRTPVLAVPEDLVRLDLDRALIAWDGSASSGAAVRAAVPLLRHAQQVTIIAIGDESDRLPAEAAAAYLSRYDIHAEIDHVVLAGEKVGDALFARVSSGHFGYVVMGGFGHARVAEALFGGVTRMMLTKSPVPIFLAH</sequence>
<dbReference type="SUPFAM" id="SSF52402">
    <property type="entry name" value="Adenine nucleotide alpha hydrolases-like"/>
    <property type="match status" value="2"/>
</dbReference>
<name>A0ABU4PIW5_9SPHN</name>
<evidence type="ECO:0000313" key="1">
    <source>
        <dbReference type="EMBL" id="MDX5983807.1"/>
    </source>
</evidence>
<dbReference type="EMBL" id="JAWXXV010000001">
    <property type="protein sequence ID" value="MDX5983807.1"/>
    <property type="molecule type" value="Genomic_DNA"/>
</dbReference>
<reference evidence="1 2" key="1">
    <citation type="submission" date="2023-11" db="EMBL/GenBank/DDBJ databases">
        <title>MicrobeMod: A computational toolkit for identifying prokaryotic methylation and restriction-modification with nanopore sequencing.</title>
        <authorList>
            <person name="Crits-Christoph A."/>
            <person name="Kang S.C."/>
            <person name="Lee H."/>
            <person name="Ostrov N."/>
        </authorList>
    </citation>
    <scope>NUCLEOTIDE SEQUENCE [LARGE SCALE GENOMIC DNA]</scope>
    <source>
        <strain evidence="1 2">ATCC 14820</strain>
    </source>
</reference>